<dbReference type="AlphaFoldDB" id="A0A553P664"/>
<accession>A0A553P664</accession>
<evidence type="ECO:0000313" key="5">
    <source>
        <dbReference type="Proteomes" id="UP000318571"/>
    </source>
</evidence>
<evidence type="ECO:0000256" key="1">
    <source>
        <dbReference type="RuleBase" id="RU003818"/>
    </source>
</evidence>
<comment type="similarity">
    <text evidence="1">Belongs to the PDGF/VEGF growth factor family.</text>
</comment>
<dbReference type="InterPro" id="IPR000072">
    <property type="entry name" value="PDGF/VEGF_dom"/>
</dbReference>
<dbReference type="PROSITE" id="PS50278">
    <property type="entry name" value="PDGF_2"/>
    <property type="match status" value="1"/>
</dbReference>
<proteinExistence type="inferred from homology"/>
<dbReference type="SUPFAM" id="SSF57501">
    <property type="entry name" value="Cystine-knot cytokines"/>
    <property type="match status" value="1"/>
</dbReference>
<dbReference type="Proteomes" id="UP000318571">
    <property type="component" value="Chromosome 3"/>
</dbReference>
<organism evidence="4 5">
    <name type="scientific">Tigriopus californicus</name>
    <name type="common">Marine copepod</name>
    <dbReference type="NCBI Taxonomy" id="6832"/>
    <lineage>
        <taxon>Eukaryota</taxon>
        <taxon>Metazoa</taxon>
        <taxon>Ecdysozoa</taxon>
        <taxon>Arthropoda</taxon>
        <taxon>Crustacea</taxon>
        <taxon>Multicrustacea</taxon>
        <taxon>Hexanauplia</taxon>
        <taxon>Copepoda</taxon>
        <taxon>Harpacticoida</taxon>
        <taxon>Harpacticidae</taxon>
        <taxon>Tigriopus</taxon>
    </lineage>
</organism>
<evidence type="ECO:0000256" key="2">
    <source>
        <dbReference type="SAM" id="SignalP"/>
    </source>
</evidence>
<keyword evidence="5" id="KW-1185">Reference proteome</keyword>
<keyword evidence="2" id="KW-0732">Signal</keyword>
<dbReference type="Gene3D" id="2.10.90.10">
    <property type="entry name" value="Cystine-knot cytokines"/>
    <property type="match status" value="1"/>
</dbReference>
<name>A0A553P664_TIGCA</name>
<reference evidence="4 5" key="1">
    <citation type="journal article" date="2018" name="Nat. Ecol. Evol.">
        <title>Genomic signatures of mitonuclear coevolution across populations of Tigriopus californicus.</title>
        <authorList>
            <person name="Barreto F.S."/>
            <person name="Watson E.T."/>
            <person name="Lima T.G."/>
            <person name="Willett C.S."/>
            <person name="Edmands S."/>
            <person name="Li W."/>
            <person name="Burton R.S."/>
        </authorList>
    </citation>
    <scope>NUCLEOTIDE SEQUENCE [LARGE SCALE GENOMIC DNA]</scope>
    <source>
        <strain evidence="4 5">San Diego</strain>
    </source>
</reference>
<dbReference type="InterPro" id="IPR029034">
    <property type="entry name" value="Cystine-knot_cytokine"/>
</dbReference>
<dbReference type="Pfam" id="PF00341">
    <property type="entry name" value="PDGF"/>
    <property type="match status" value="1"/>
</dbReference>
<evidence type="ECO:0000259" key="3">
    <source>
        <dbReference type="PROSITE" id="PS50278"/>
    </source>
</evidence>
<keyword evidence="1" id="KW-0339">Growth factor</keyword>
<dbReference type="GO" id="GO:0008083">
    <property type="term" value="F:growth factor activity"/>
    <property type="evidence" value="ECO:0007669"/>
    <property type="project" value="UniProtKB-KW"/>
</dbReference>
<protein>
    <recommendedName>
        <fullName evidence="3">Platelet-derived growth factor (PDGF) family profile domain-containing protein</fullName>
    </recommendedName>
</protein>
<feature type="signal peptide" evidence="2">
    <location>
        <begin position="1"/>
        <end position="21"/>
    </location>
</feature>
<dbReference type="EMBL" id="VCGU01000007">
    <property type="protein sequence ID" value="TRY73179.1"/>
    <property type="molecule type" value="Genomic_DNA"/>
</dbReference>
<gene>
    <name evidence="4" type="ORF">TCAL_08174</name>
</gene>
<evidence type="ECO:0000313" key="4">
    <source>
        <dbReference type="EMBL" id="TRY73179.1"/>
    </source>
</evidence>
<dbReference type="GO" id="GO:0016020">
    <property type="term" value="C:membrane"/>
    <property type="evidence" value="ECO:0007669"/>
    <property type="project" value="InterPro"/>
</dbReference>
<sequence>MFCKMFSFVWITLVCLNPTLAKVNTLRGSSNDVESPLEQTQEWVPYHKREWRSPYQYKTTFFEQLLRSNEITNTSIELKKPDVSSLLSLKDAKILNNITDQAEYMKIYVNLTGARPFTPKVARVEAPKNALTAICYAEPTMVNPNQPEDRSYILLPLCFRVPRCGGCCYNPGLLCQPTRTKMVKYTFTKIDPIQNTYSPHVEDIEVHQSCECGCKIQEKDCIERQQKYDADTCSCKCQDTEKKCNPKIHRWDENSCECKCKTIHNCSTGFTFDHASCGCGRSTFKNDLKSSFMAQSTRTNPLES</sequence>
<dbReference type="STRING" id="6832.A0A553P664"/>
<comment type="caution">
    <text evidence="4">The sequence shown here is derived from an EMBL/GenBank/DDBJ whole genome shotgun (WGS) entry which is preliminary data.</text>
</comment>
<dbReference type="SMART" id="SM00141">
    <property type="entry name" value="PDGF"/>
    <property type="match status" value="1"/>
</dbReference>
<feature type="domain" description="Platelet-derived growth factor (PDGF) family profile" evidence="3">
    <location>
        <begin position="142"/>
        <end position="219"/>
    </location>
</feature>
<feature type="chain" id="PRO_5021945175" description="Platelet-derived growth factor (PDGF) family profile domain-containing protein" evidence="2">
    <location>
        <begin position="22"/>
        <end position="304"/>
    </location>
</feature>